<name>A0A074LD86_9BACT</name>
<keyword evidence="2" id="KW-1185">Reference proteome</keyword>
<dbReference type="AlphaFoldDB" id="A0A074LD86"/>
<organism evidence="1 2">
    <name type="scientific">Anditalea andensis</name>
    <dbReference type="NCBI Taxonomy" id="1048983"/>
    <lineage>
        <taxon>Bacteria</taxon>
        <taxon>Pseudomonadati</taxon>
        <taxon>Bacteroidota</taxon>
        <taxon>Cytophagia</taxon>
        <taxon>Cytophagales</taxon>
        <taxon>Cytophagaceae</taxon>
        <taxon>Anditalea</taxon>
    </lineage>
</organism>
<evidence type="ECO:0000313" key="2">
    <source>
        <dbReference type="Proteomes" id="UP000027821"/>
    </source>
</evidence>
<dbReference type="STRING" id="1048983.EL17_21415"/>
<accession>A0A074LD86</accession>
<dbReference type="EMBL" id="JMIH01000039">
    <property type="protein sequence ID" value="KEO71747.1"/>
    <property type="molecule type" value="Genomic_DNA"/>
</dbReference>
<dbReference type="OrthoDB" id="980912at2"/>
<sequence length="237" mass="26264">MAITLSYAQSKISVGIQGGRSSLVPETVEVPNQLTTFKARGAGGVNMLIYGRYNFQPNWSMRVGGGIIGYRSAHIHTRGITTRTGFQGVQPQVMTSLDYHLSFGESNFGVIFSAGLNASRAHQYNNRTVSSEEGHPLTAIRILNEDGQMINGGVLGHDVDYIYSEQKVLLHLRPEVTLFKQMGRHKLLASFVYGYAFKDPILTIDFNSISYQGEYHAAKHRFSGSFTSLQLGYELSF</sequence>
<proteinExistence type="predicted"/>
<protein>
    <recommendedName>
        <fullName evidence="3">Outer membrane protein beta-barrel domain-containing protein</fullName>
    </recommendedName>
</protein>
<comment type="caution">
    <text evidence="1">The sequence shown here is derived from an EMBL/GenBank/DDBJ whole genome shotgun (WGS) entry which is preliminary data.</text>
</comment>
<gene>
    <name evidence="1" type="ORF">EL17_21415</name>
</gene>
<evidence type="ECO:0008006" key="3">
    <source>
        <dbReference type="Google" id="ProtNLM"/>
    </source>
</evidence>
<evidence type="ECO:0000313" key="1">
    <source>
        <dbReference type="EMBL" id="KEO71747.1"/>
    </source>
</evidence>
<dbReference type="Proteomes" id="UP000027821">
    <property type="component" value="Unassembled WGS sequence"/>
</dbReference>
<reference evidence="1 2" key="1">
    <citation type="submission" date="2014-04" db="EMBL/GenBank/DDBJ databases">
        <title>Characterization and application of a salt tolerant electro-active bacterium.</title>
        <authorList>
            <person name="Yang L."/>
            <person name="Wei S."/>
            <person name="Tay Q.X.M."/>
        </authorList>
    </citation>
    <scope>NUCLEOTIDE SEQUENCE [LARGE SCALE GENOMIC DNA]</scope>
    <source>
        <strain evidence="1 2">LY1</strain>
    </source>
</reference>
<dbReference type="eggNOG" id="ENOG5033YY2">
    <property type="taxonomic scope" value="Bacteria"/>
</dbReference>